<organism evidence="1 2">
    <name type="scientific">Homarus americanus</name>
    <name type="common">American lobster</name>
    <dbReference type="NCBI Taxonomy" id="6706"/>
    <lineage>
        <taxon>Eukaryota</taxon>
        <taxon>Metazoa</taxon>
        <taxon>Ecdysozoa</taxon>
        <taxon>Arthropoda</taxon>
        <taxon>Crustacea</taxon>
        <taxon>Multicrustacea</taxon>
        <taxon>Malacostraca</taxon>
        <taxon>Eumalacostraca</taxon>
        <taxon>Eucarida</taxon>
        <taxon>Decapoda</taxon>
        <taxon>Pleocyemata</taxon>
        <taxon>Astacidea</taxon>
        <taxon>Nephropoidea</taxon>
        <taxon>Nephropidae</taxon>
        <taxon>Homarus</taxon>
    </lineage>
</organism>
<dbReference type="AlphaFoldDB" id="A0A8J5MZ71"/>
<proteinExistence type="predicted"/>
<feature type="non-terminal residue" evidence="1">
    <location>
        <position position="1"/>
    </location>
</feature>
<gene>
    <name evidence="1" type="ORF">Hamer_G029151</name>
</gene>
<dbReference type="Proteomes" id="UP000747542">
    <property type="component" value="Unassembled WGS sequence"/>
</dbReference>
<evidence type="ECO:0000313" key="1">
    <source>
        <dbReference type="EMBL" id="KAG7168727.1"/>
    </source>
</evidence>
<name>A0A8J5MZ71_HOMAM</name>
<dbReference type="EMBL" id="JAHLQT010019331">
    <property type="protein sequence ID" value="KAG7168727.1"/>
    <property type="molecule type" value="Genomic_DNA"/>
</dbReference>
<sequence>MHVGNNDPQIEYYMNNQRQNVVKEEKDLGVVISNNLMFKSHTAKSIAKANQSLGKVKRTFTYINEVLFKTLYLTYVRLHLEYCVQTLYHGGEIDSIEKVQKRATKIVPSLTNLSYGERLAKLVLTILEERRSRGLYLDDITTHYKSKEQTKKKEDTLSVNEQWTDGIIWTS</sequence>
<dbReference type="PANTHER" id="PTHR33332">
    <property type="entry name" value="REVERSE TRANSCRIPTASE DOMAIN-CONTAINING PROTEIN"/>
    <property type="match status" value="1"/>
</dbReference>
<reference evidence="1" key="1">
    <citation type="journal article" date="2021" name="Sci. Adv.">
        <title>The American lobster genome reveals insights on longevity, neural, and immune adaptations.</title>
        <authorList>
            <person name="Polinski J.M."/>
            <person name="Zimin A.V."/>
            <person name="Clark K.F."/>
            <person name="Kohn A.B."/>
            <person name="Sadowski N."/>
            <person name="Timp W."/>
            <person name="Ptitsyn A."/>
            <person name="Khanna P."/>
            <person name="Romanova D.Y."/>
            <person name="Williams P."/>
            <person name="Greenwood S.J."/>
            <person name="Moroz L.L."/>
            <person name="Walt D.R."/>
            <person name="Bodnar A.G."/>
        </authorList>
    </citation>
    <scope>NUCLEOTIDE SEQUENCE</scope>
    <source>
        <strain evidence="1">GMGI-L3</strain>
    </source>
</reference>
<accession>A0A8J5MZ71</accession>
<evidence type="ECO:0000313" key="2">
    <source>
        <dbReference type="Proteomes" id="UP000747542"/>
    </source>
</evidence>
<comment type="caution">
    <text evidence="1">The sequence shown here is derived from an EMBL/GenBank/DDBJ whole genome shotgun (WGS) entry which is preliminary data.</text>
</comment>
<protein>
    <submittedName>
        <fullName evidence="1">Uncharacterized protein</fullName>
    </submittedName>
</protein>
<keyword evidence="2" id="KW-1185">Reference proteome</keyword>